<dbReference type="InterPro" id="IPR011992">
    <property type="entry name" value="EF-hand-dom_pair"/>
</dbReference>
<dbReference type="CDD" id="cd05117">
    <property type="entry name" value="STKc_CAMK"/>
    <property type="match status" value="1"/>
</dbReference>
<evidence type="ECO:0000256" key="4">
    <source>
        <dbReference type="ARBA" id="ARBA00022777"/>
    </source>
</evidence>
<evidence type="ECO:0000256" key="3">
    <source>
        <dbReference type="ARBA" id="ARBA00022741"/>
    </source>
</evidence>
<keyword evidence="3 7" id="KW-0547">Nucleotide-binding</keyword>
<keyword evidence="13" id="KW-1185">Reference proteome</keyword>
<dbReference type="PROSITE" id="PS00107">
    <property type="entry name" value="PROTEIN_KINASE_ATP"/>
    <property type="match status" value="1"/>
</dbReference>
<evidence type="ECO:0000256" key="6">
    <source>
        <dbReference type="ARBA" id="ARBA00022840"/>
    </source>
</evidence>
<dbReference type="FunFam" id="1.10.238.10:FF:000001">
    <property type="entry name" value="Calmodulin 1"/>
    <property type="match status" value="1"/>
</dbReference>
<proteinExistence type="inferred from homology"/>
<dbReference type="SMART" id="SM00220">
    <property type="entry name" value="S_TKc"/>
    <property type="match status" value="1"/>
</dbReference>
<feature type="region of interest" description="Disordered" evidence="9">
    <location>
        <begin position="472"/>
        <end position="500"/>
    </location>
</feature>
<dbReference type="PROSITE" id="PS50222">
    <property type="entry name" value="EF_HAND_2"/>
    <property type="match status" value="4"/>
</dbReference>
<gene>
    <name evidence="12" type="ORF">A3770_10p60670</name>
</gene>
<feature type="domain" description="EF-hand" evidence="11">
    <location>
        <begin position="437"/>
        <end position="472"/>
    </location>
</feature>
<keyword evidence="4 12" id="KW-0418">Kinase</keyword>
<feature type="binding site" evidence="7">
    <location>
        <position position="59"/>
    </location>
    <ligand>
        <name>ATP</name>
        <dbReference type="ChEBI" id="CHEBI:30616"/>
    </ligand>
</feature>
<comment type="similarity">
    <text evidence="8">Belongs to the protein kinase superfamily.</text>
</comment>
<evidence type="ECO:0000256" key="2">
    <source>
        <dbReference type="ARBA" id="ARBA00022679"/>
    </source>
</evidence>
<accession>A0A5B8MSE7</accession>
<evidence type="ECO:0000259" key="10">
    <source>
        <dbReference type="PROSITE" id="PS50011"/>
    </source>
</evidence>
<evidence type="ECO:0000256" key="8">
    <source>
        <dbReference type="RuleBase" id="RU000304"/>
    </source>
</evidence>
<dbReference type="InterPro" id="IPR000719">
    <property type="entry name" value="Prot_kinase_dom"/>
</dbReference>
<feature type="domain" description="EF-hand" evidence="11">
    <location>
        <begin position="329"/>
        <end position="364"/>
    </location>
</feature>
<evidence type="ECO:0000256" key="7">
    <source>
        <dbReference type="PROSITE-ProRule" id="PRU10141"/>
    </source>
</evidence>
<dbReference type="InterPro" id="IPR017441">
    <property type="entry name" value="Protein_kinase_ATP_BS"/>
</dbReference>
<dbReference type="GO" id="GO:0005524">
    <property type="term" value="F:ATP binding"/>
    <property type="evidence" value="ECO:0007669"/>
    <property type="project" value="UniProtKB-UniRule"/>
</dbReference>
<dbReference type="Gene3D" id="1.10.238.10">
    <property type="entry name" value="EF-hand"/>
    <property type="match status" value="1"/>
</dbReference>
<dbReference type="PROSITE" id="PS00108">
    <property type="entry name" value="PROTEIN_KINASE_ST"/>
    <property type="match status" value="1"/>
</dbReference>
<protein>
    <submittedName>
        <fullName evidence="12">Calcium-dependent protein kinase</fullName>
    </submittedName>
</protein>
<dbReference type="GO" id="GO:0004674">
    <property type="term" value="F:protein serine/threonine kinase activity"/>
    <property type="evidence" value="ECO:0007669"/>
    <property type="project" value="UniProtKB-KW"/>
</dbReference>
<dbReference type="PANTHER" id="PTHR24349">
    <property type="entry name" value="SERINE/THREONINE-PROTEIN KINASE"/>
    <property type="match status" value="1"/>
</dbReference>
<name>A0A5B8MSE7_9CHLO</name>
<dbReference type="FunFam" id="3.30.200.20:FF:000042">
    <property type="entry name" value="Aurora kinase A"/>
    <property type="match status" value="1"/>
</dbReference>
<dbReference type="PROSITE" id="PS50011">
    <property type="entry name" value="PROTEIN_KINASE_DOM"/>
    <property type="match status" value="1"/>
</dbReference>
<dbReference type="FunFam" id="1.10.510.10:FF:000178">
    <property type="entry name" value="Calcium-dependent protein kinase 5"/>
    <property type="match status" value="1"/>
</dbReference>
<dbReference type="Pfam" id="PF13499">
    <property type="entry name" value="EF-hand_7"/>
    <property type="match status" value="2"/>
</dbReference>
<dbReference type="AlphaFoldDB" id="A0A5B8MSE7"/>
<dbReference type="SUPFAM" id="SSF56112">
    <property type="entry name" value="Protein kinase-like (PK-like)"/>
    <property type="match status" value="1"/>
</dbReference>
<reference evidence="12 13" key="1">
    <citation type="submission" date="2018-07" db="EMBL/GenBank/DDBJ databases">
        <title>The complete nuclear genome of the prasinophyte Chloropicon primus (CCMP1205).</title>
        <authorList>
            <person name="Pombert J.-F."/>
            <person name="Otis C."/>
            <person name="Turmel M."/>
            <person name="Lemieux C."/>
        </authorList>
    </citation>
    <scope>NUCLEOTIDE SEQUENCE [LARGE SCALE GENOMIC DNA]</scope>
    <source>
        <strain evidence="12 13">CCMP1205</strain>
    </source>
</reference>
<dbReference type="InterPro" id="IPR018247">
    <property type="entry name" value="EF_Hand_1_Ca_BS"/>
</dbReference>
<feature type="domain" description="EF-hand" evidence="11">
    <location>
        <begin position="401"/>
        <end position="436"/>
    </location>
</feature>
<evidence type="ECO:0000256" key="9">
    <source>
        <dbReference type="SAM" id="MobiDB-lite"/>
    </source>
</evidence>
<evidence type="ECO:0000256" key="1">
    <source>
        <dbReference type="ARBA" id="ARBA00022527"/>
    </source>
</evidence>
<feature type="domain" description="Protein kinase" evidence="10">
    <location>
        <begin position="30"/>
        <end position="288"/>
    </location>
</feature>
<evidence type="ECO:0000313" key="13">
    <source>
        <dbReference type="Proteomes" id="UP000316726"/>
    </source>
</evidence>
<dbReference type="Pfam" id="PF00069">
    <property type="entry name" value="Pkinase"/>
    <property type="match status" value="1"/>
</dbReference>
<keyword evidence="1 8" id="KW-0723">Serine/threonine-protein kinase</keyword>
<dbReference type="InterPro" id="IPR050205">
    <property type="entry name" value="CDPK_Ser/Thr_kinases"/>
</dbReference>
<dbReference type="SMART" id="SM00054">
    <property type="entry name" value="EFh"/>
    <property type="match status" value="4"/>
</dbReference>
<keyword evidence="6 7" id="KW-0067">ATP-binding</keyword>
<dbReference type="EMBL" id="CP031043">
    <property type="protein sequence ID" value="QDZ23549.1"/>
    <property type="molecule type" value="Genomic_DNA"/>
</dbReference>
<dbReference type="InterPro" id="IPR002048">
    <property type="entry name" value="EF_hand_dom"/>
</dbReference>
<dbReference type="SUPFAM" id="SSF47473">
    <property type="entry name" value="EF-hand"/>
    <property type="match status" value="1"/>
</dbReference>
<dbReference type="InterPro" id="IPR011009">
    <property type="entry name" value="Kinase-like_dom_sf"/>
</dbReference>
<evidence type="ECO:0000313" key="12">
    <source>
        <dbReference type="EMBL" id="QDZ23549.1"/>
    </source>
</evidence>
<evidence type="ECO:0000259" key="11">
    <source>
        <dbReference type="PROSITE" id="PS50222"/>
    </source>
</evidence>
<feature type="domain" description="EF-hand" evidence="11">
    <location>
        <begin position="365"/>
        <end position="400"/>
    </location>
</feature>
<keyword evidence="2" id="KW-0808">Transferase</keyword>
<dbReference type="STRING" id="1764295.A0A5B8MSE7"/>
<sequence length="500" mass="55771">MSKESAKQTKEIAMRTMIVDDPTANVEDDYLIGRILGQGQFGVTTLAKKKTDNSRCACKTISKLKLVTEADIQDIKREIQILRHLSGTNNVVQFYGAYEDIRNVHIVMELCEGGELYDSIIEAGHYSEKKAAKNLQTMLLVVKQMHDLGVVHRDLKPENFLLSSKGSDAELKATDFGLSAFFKEGERFSEVIGSAYYIAPEVLLNNYSNEIDVWSIGVIMYILLCGWPPFNGETEKEIFNNILKAPIDFVSDPWPAISEGAKDCVNRMLVRDPSKRATCQEILTHPWMNDSAPDTPLDNAVAKRIKQFAAMNKLKKAALKIMAASLTSNEVEGLKKMFGTMDKDGSGCITFDELRKGLKQQGFSGAENEIMDMMEQMDLDGNGTVDWDEFIAATVNVQMLNQSEALLKAFKTIDKDNSGYITEDEIEKCLKDYGFDHEAAEIVQIIKECDQNSDGKISYDEFAHMMNMGGGLGGKREEMPAEGPNPLSLKKRNSISKQIV</sequence>
<dbReference type="Gene3D" id="3.30.200.20">
    <property type="entry name" value="Phosphorylase Kinase, domain 1"/>
    <property type="match status" value="1"/>
</dbReference>
<dbReference type="Gene3D" id="1.10.510.10">
    <property type="entry name" value="Transferase(Phosphotransferase) domain 1"/>
    <property type="match status" value="1"/>
</dbReference>
<organism evidence="12 13">
    <name type="scientific">Chloropicon primus</name>
    <dbReference type="NCBI Taxonomy" id="1764295"/>
    <lineage>
        <taxon>Eukaryota</taxon>
        <taxon>Viridiplantae</taxon>
        <taxon>Chlorophyta</taxon>
        <taxon>Chloropicophyceae</taxon>
        <taxon>Chloropicales</taxon>
        <taxon>Chloropicaceae</taxon>
        <taxon>Chloropicon</taxon>
    </lineage>
</organism>
<dbReference type="GO" id="GO:0005509">
    <property type="term" value="F:calcium ion binding"/>
    <property type="evidence" value="ECO:0007669"/>
    <property type="project" value="InterPro"/>
</dbReference>
<dbReference type="InterPro" id="IPR008271">
    <property type="entry name" value="Ser/Thr_kinase_AS"/>
</dbReference>
<dbReference type="Proteomes" id="UP000316726">
    <property type="component" value="Chromosome 10"/>
</dbReference>
<evidence type="ECO:0000256" key="5">
    <source>
        <dbReference type="ARBA" id="ARBA00022837"/>
    </source>
</evidence>
<dbReference type="OrthoDB" id="40902at2759"/>
<dbReference type="CDD" id="cd00051">
    <property type="entry name" value="EFh"/>
    <property type="match status" value="2"/>
</dbReference>
<dbReference type="PROSITE" id="PS00018">
    <property type="entry name" value="EF_HAND_1"/>
    <property type="match status" value="4"/>
</dbReference>
<keyword evidence="5" id="KW-0106">Calcium</keyword>